<accession>A0A6A4GGQ8</accession>
<name>A0A6A4GGQ8_9AGAR</name>
<reference evidence="2" key="1">
    <citation type="journal article" date="2019" name="Environ. Microbiol.">
        <title>Fungal ecological strategies reflected in gene transcription - a case study of two litter decomposers.</title>
        <authorList>
            <person name="Barbi F."/>
            <person name="Kohler A."/>
            <person name="Barry K."/>
            <person name="Baskaran P."/>
            <person name="Daum C."/>
            <person name="Fauchery L."/>
            <person name="Ihrmark K."/>
            <person name="Kuo A."/>
            <person name="LaButti K."/>
            <person name="Lipzen A."/>
            <person name="Morin E."/>
            <person name="Grigoriev I.V."/>
            <person name="Henrissat B."/>
            <person name="Lindahl B."/>
            <person name="Martin F."/>
        </authorList>
    </citation>
    <scope>NUCLEOTIDE SEQUENCE</scope>
    <source>
        <strain evidence="2">JB14</strain>
    </source>
</reference>
<evidence type="ECO:0000313" key="3">
    <source>
        <dbReference type="Proteomes" id="UP000799118"/>
    </source>
</evidence>
<dbReference type="AlphaFoldDB" id="A0A6A4GGQ8"/>
<organism evidence="2 3">
    <name type="scientific">Gymnopus androsaceus JB14</name>
    <dbReference type="NCBI Taxonomy" id="1447944"/>
    <lineage>
        <taxon>Eukaryota</taxon>
        <taxon>Fungi</taxon>
        <taxon>Dikarya</taxon>
        <taxon>Basidiomycota</taxon>
        <taxon>Agaricomycotina</taxon>
        <taxon>Agaricomycetes</taxon>
        <taxon>Agaricomycetidae</taxon>
        <taxon>Agaricales</taxon>
        <taxon>Marasmiineae</taxon>
        <taxon>Omphalotaceae</taxon>
        <taxon>Gymnopus</taxon>
    </lineage>
</organism>
<sequence length="199" mass="22111">MSGAKRSSSEKVQEAKKHKPVDPQSTSTSGPKSEERLTRSLPGVPPWTKKPSAAAASSSPLRRAVEAQPQAPPRQLEPLPSLKSKPTPIPTPERKTSTSKRTATNEFNAAYIHWARLLLTVLIKSFYTLQRVIAPKKVISPSSDFNADLEPVDLETKHSQKLTWDRSEVPLAESKKPKEDAQKSSFLGRDLDKIMMKMF</sequence>
<feature type="region of interest" description="Disordered" evidence="1">
    <location>
        <begin position="1"/>
        <end position="102"/>
    </location>
</feature>
<protein>
    <submittedName>
        <fullName evidence="2">Uncharacterized protein</fullName>
    </submittedName>
</protein>
<gene>
    <name evidence="2" type="ORF">BT96DRAFT_950309</name>
</gene>
<dbReference type="EMBL" id="ML770080">
    <property type="protein sequence ID" value="KAE9384792.1"/>
    <property type="molecule type" value="Genomic_DNA"/>
</dbReference>
<dbReference type="Proteomes" id="UP000799118">
    <property type="component" value="Unassembled WGS sequence"/>
</dbReference>
<keyword evidence="3" id="KW-1185">Reference proteome</keyword>
<evidence type="ECO:0000313" key="2">
    <source>
        <dbReference type="EMBL" id="KAE9384792.1"/>
    </source>
</evidence>
<proteinExistence type="predicted"/>
<evidence type="ECO:0000256" key="1">
    <source>
        <dbReference type="SAM" id="MobiDB-lite"/>
    </source>
</evidence>